<dbReference type="Proteomes" id="UP000652761">
    <property type="component" value="Unassembled WGS sequence"/>
</dbReference>
<keyword evidence="1" id="KW-0479">Metal-binding</keyword>
<comment type="caution">
    <text evidence="2">The sequence shown here is derived from an EMBL/GenBank/DDBJ whole genome shotgun (WGS) entry which is preliminary data.</text>
</comment>
<name>A0A843XGH0_COLES</name>
<protein>
    <recommendedName>
        <fullName evidence="1">Protein FAR1-RELATED SEQUENCE</fullName>
    </recommendedName>
</protein>
<accession>A0A843XGH0</accession>
<dbReference type="PANTHER" id="PTHR31669:SF251">
    <property type="entry name" value="PROTEIN FAR1-RELATED SEQUENCE"/>
    <property type="match status" value="1"/>
</dbReference>
<comment type="function">
    <text evidence="1">Putative transcription activator involved in regulating light control of development.</text>
</comment>
<dbReference type="OrthoDB" id="1927586at2759"/>
<sequence length="79" mass="9320">MKSLYESRLKWTPVFLKDTFFAEMSSSQRNESIHHFFDGFVQSKITLEKFIDKYIVALDSRYDAKNEADVKTMETAPFL</sequence>
<reference evidence="2" key="1">
    <citation type="submission" date="2017-07" db="EMBL/GenBank/DDBJ databases">
        <title>Taro Niue Genome Assembly and Annotation.</title>
        <authorList>
            <person name="Atibalentja N."/>
            <person name="Keating K."/>
            <person name="Fields C.J."/>
        </authorList>
    </citation>
    <scope>NUCLEOTIDE SEQUENCE</scope>
    <source>
        <strain evidence="2">Niue_2</strain>
        <tissue evidence="2">Leaf</tissue>
    </source>
</reference>
<dbReference type="InterPro" id="IPR031052">
    <property type="entry name" value="FHY3/FAR1"/>
</dbReference>
<keyword evidence="1" id="KW-0862">Zinc</keyword>
<dbReference type="GO" id="GO:0005634">
    <property type="term" value="C:nucleus"/>
    <property type="evidence" value="ECO:0007669"/>
    <property type="project" value="UniProtKB-SubCell"/>
</dbReference>
<comment type="similarity">
    <text evidence="1">Belongs to the FHY3/FAR1 family.</text>
</comment>
<comment type="subcellular location">
    <subcellularLocation>
        <location evidence="1">Nucleus</location>
    </subcellularLocation>
</comment>
<dbReference type="EMBL" id="NMUH01008131">
    <property type="protein sequence ID" value="MQM18352.1"/>
    <property type="molecule type" value="Genomic_DNA"/>
</dbReference>
<dbReference type="AlphaFoldDB" id="A0A843XGH0"/>
<gene>
    <name evidence="2" type="ORF">Taro_051337</name>
</gene>
<keyword evidence="1" id="KW-0539">Nucleus</keyword>
<evidence type="ECO:0000313" key="3">
    <source>
        <dbReference type="Proteomes" id="UP000652761"/>
    </source>
</evidence>
<keyword evidence="3" id="KW-1185">Reference proteome</keyword>
<evidence type="ECO:0000256" key="1">
    <source>
        <dbReference type="RuleBase" id="RU367018"/>
    </source>
</evidence>
<organism evidence="2 3">
    <name type="scientific">Colocasia esculenta</name>
    <name type="common">Wild taro</name>
    <name type="synonym">Arum esculentum</name>
    <dbReference type="NCBI Taxonomy" id="4460"/>
    <lineage>
        <taxon>Eukaryota</taxon>
        <taxon>Viridiplantae</taxon>
        <taxon>Streptophyta</taxon>
        <taxon>Embryophyta</taxon>
        <taxon>Tracheophyta</taxon>
        <taxon>Spermatophyta</taxon>
        <taxon>Magnoliopsida</taxon>
        <taxon>Liliopsida</taxon>
        <taxon>Araceae</taxon>
        <taxon>Aroideae</taxon>
        <taxon>Colocasieae</taxon>
        <taxon>Colocasia</taxon>
    </lineage>
</organism>
<dbReference type="GO" id="GO:0006355">
    <property type="term" value="P:regulation of DNA-templated transcription"/>
    <property type="evidence" value="ECO:0007669"/>
    <property type="project" value="UniProtKB-UniRule"/>
</dbReference>
<dbReference type="PANTHER" id="PTHR31669">
    <property type="entry name" value="PROTEIN FAR1-RELATED SEQUENCE 10-RELATED"/>
    <property type="match status" value="1"/>
</dbReference>
<dbReference type="GO" id="GO:0008270">
    <property type="term" value="F:zinc ion binding"/>
    <property type="evidence" value="ECO:0007669"/>
    <property type="project" value="UniProtKB-UniRule"/>
</dbReference>
<keyword evidence="1" id="KW-0863">Zinc-finger</keyword>
<evidence type="ECO:0000313" key="2">
    <source>
        <dbReference type="EMBL" id="MQM18352.1"/>
    </source>
</evidence>
<proteinExistence type="inferred from homology"/>